<dbReference type="InterPro" id="IPR013249">
    <property type="entry name" value="RNA_pol_sigma70_r4_t2"/>
</dbReference>
<evidence type="ECO:0000256" key="4">
    <source>
        <dbReference type="ARBA" id="ARBA00023082"/>
    </source>
</evidence>
<evidence type="ECO:0000259" key="6">
    <source>
        <dbReference type="Pfam" id="PF04542"/>
    </source>
</evidence>
<dbReference type="PANTHER" id="PTHR30173:SF36">
    <property type="entry name" value="ECF RNA POLYMERASE SIGMA FACTOR SIGJ"/>
    <property type="match status" value="1"/>
</dbReference>
<keyword evidence="3" id="KW-0805">Transcription regulation</keyword>
<dbReference type="SUPFAM" id="SSF88946">
    <property type="entry name" value="Sigma2 domain of RNA polymerase sigma factors"/>
    <property type="match status" value="1"/>
</dbReference>
<dbReference type="GO" id="GO:0006352">
    <property type="term" value="P:DNA-templated transcription initiation"/>
    <property type="evidence" value="ECO:0007669"/>
    <property type="project" value="InterPro"/>
</dbReference>
<dbReference type="EMBL" id="WLZY01000002">
    <property type="protein sequence ID" value="NDL56893.1"/>
    <property type="molecule type" value="Genomic_DNA"/>
</dbReference>
<sequence>MTESWARSQQEDSTQADVATEVFVQHRRLLFSVVHNLLGSIADTEEVLQETWVAWSRQNKRLNNQEIGNPRAYLVRIAVNQALTQQELISRRKETYVGPWLPEPLVSDHESEPDVVESAMQTESVSMALLVVLETLAPLERAVFVLHEAFGYAHTEIAAILDRKPESVRQIAHRARKHIQARRPRYETNPDTQDKVTQQFIAAALGGDLTNLVNILAPEVTLWVDGGGKGQAASRPIHGRDKVARLLAGFARRPFAGISMHYRRANGDPSILLYDGDDLWAVLVLDLTPEGDKISGIYGITNPDKLAHIASLSS</sequence>
<dbReference type="CDD" id="cd06171">
    <property type="entry name" value="Sigma70_r4"/>
    <property type="match status" value="1"/>
</dbReference>
<comment type="similarity">
    <text evidence="1">Belongs to the sigma-70 factor family. ECF subfamily.</text>
</comment>
<gene>
    <name evidence="8" type="ORF">F7O44_07390</name>
</gene>
<evidence type="ECO:0000256" key="5">
    <source>
        <dbReference type="ARBA" id="ARBA00023163"/>
    </source>
</evidence>
<dbReference type="InterPro" id="IPR052704">
    <property type="entry name" value="ECF_Sigma-70_Domain"/>
</dbReference>
<dbReference type="InterPro" id="IPR036388">
    <property type="entry name" value="WH-like_DNA-bd_sf"/>
</dbReference>
<dbReference type="InterPro" id="IPR013325">
    <property type="entry name" value="RNA_pol_sigma_r2"/>
</dbReference>
<dbReference type="GO" id="GO:0003677">
    <property type="term" value="F:DNA binding"/>
    <property type="evidence" value="ECO:0007669"/>
    <property type="project" value="InterPro"/>
</dbReference>
<dbReference type="Pfam" id="PF08281">
    <property type="entry name" value="Sigma70_r4_2"/>
    <property type="match status" value="1"/>
</dbReference>
<dbReference type="AlphaFoldDB" id="A0A7K3M0S1"/>
<name>A0A7K3M0S1_9ACTN</name>
<keyword evidence="5" id="KW-0804">Transcription</keyword>
<dbReference type="SUPFAM" id="SSF88659">
    <property type="entry name" value="Sigma3 and sigma4 domains of RNA polymerase sigma factors"/>
    <property type="match status" value="1"/>
</dbReference>
<organism evidence="8 9">
    <name type="scientific">Phytoactinopolyspora mesophila</name>
    <dbReference type="NCBI Taxonomy" id="2650750"/>
    <lineage>
        <taxon>Bacteria</taxon>
        <taxon>Bacillati</taxon>
        <taxon>Actinomycetota</taxon>
        <taxon>Actinomycetes</taxon>
        <taxon>Jiangellales</taxon>
        <taxon>Jiangellaceae</taxon>
        <taxon>Phytoactinopolyspora</taxon>
    </lineage>
</organism>
<dbReference type="SUPFAM" id="SSF54427">
    <property type="entry name" value="NTF2-like"/>
    <property type="match status" value="1"/>
</dbReference>
<dbReference type="RefSeq" id="WP_162449591.1">
    <property type="nucleotide sequence ID" value="NZ_WLZY01000002.1"/>
</dbReference>
<evidence type="ECO:0000256" key="2">
    <source>
        <dbReference type="ARBA" id="ARBA00011344"/>
    </source>
</evidence>
<accession>A0A7K3M0S1</accession>
<dbReference type="InterPro" id="IPR032710">
    <property type="entry name" value="NTF2-like_dom_sf"/>
</dbReference>
<dbReference type="Gene3D" id="1.10.1740.10">
    <property type="match status" value="1"/>
</dbReference>
<dbReference type="InterPro" id="IPR014284">
    <property type="entry name" value="RNA_pol_sigma-70_dom"/>
</dbReference>
<dbReference type="GO" id="GO:0016987">
    <property type="term" value="F:sigma factor activity"/>
    <property type="evidence" value="ECO:0007669"/>
    <property type="project" value="UniProtKB-KW"/>
</dbReference>
<proteinExistence type="inferred from homology"/>
<dbReference type="Gene3D" id="3.10.450.50">
    <property type="match status" value="1"/>
</dbReference>
<keyword evidence="4" id="KW-0731">Sigma factor</keyword>
<dbReference type="Pfam" id="PF04542">
    <property type="entry name" value="Sigma70_r2"/>
    <property type="match status" value="1"/>
</dbReference>
<dbReference type="Gene3D" id="1.10.10.10">
    <property type="entry name" value="Winged helix-like DNA-binding domain superfamily/Winged helix DNA-binding domain"/>
    <property type="match status" value="1"/>
</dbReference>
<evidence type="ECO:0000259" key="7">
    <source>
        <dbReference type="Pfam" id="PF08281"/>
    </source>
</evidence>
<evidence type="ECO:0000256" key="3">
    <source>
        <dbReference type="ARBA" id="ARBA00023015"/>
    </source>
</evidence>
<protein>
    <submittedName>
        <fullName evidence="8">Sigma-70 family RNA polymerase sigma factor</fullName>
    </submittedName>
</protein>
<comment type="subunit">
    <text evidence="2">Interacts transiently with the RNA polymerase catalytic core formed by RpoA, RpoB, RpoC and RpoZ (2 alpha, 1 beta, 1 beta' and 1 omega subunit) to form the RNA polymerase holoenzyme that can initiate transcription.</text>
</comment>
<dbReference type="NCBIfam" id="NF007214">
    <property type="entry name" value="PRK09636.1"/>
    <property type="match status" value="1"/>
</dbReference>
<feature type="domain" description="RNA polymerase sigma factor 70 region 4 type 2" evidence="7">
    <location>
        <begin position="127"/>
        <end position="179"/>
    </location>
</feature>
<feature type="domain" description="RNA polymerase sigma-70 region 2" evidence="6">
    <location>
        <begin position="23"/>
        <end position="84"/>
    </location>
</feature>
<dbReference type="InterPro" id="IPR007627">
    <property type="entry name" value="RNA_pol_sigma70_r2"/>
</dbReference>
<dbReference type="Proteomes" id="UP000460435">
    <property type="component" value="Unassembled WGS sequence"/>
</dbReference>
<comment type="caution">
    <text evidence="8">The sequence shown here is derived from an EMBL/GenBank/DDBJ whole genome shotgun (WGS) entry which is preliminary data.</text>
</comment>
<evidence type="ECO:0000313" key="9">
    <source>
        <dbReference type="Proteomes" id="UP000460435"/>
    </source>
</evidence>
<dbReference type="NCBIfam" id="TIGR02937">
    <property type="entry name" value="sigma70-ECF"/>
    <property type="match status" value="1"/>
</dbReference>
<dbReference type="InterPro" id="IPR013324">
    <property type="entry name" value="RNA_pol_sigma_r3/r4-like"/>
</dbReference>
<reference evidence="8 9" key="1">
    <citation type="submission" date="2019-11" db="EMBL/GenBank/DDBJ databases">
        <authorList>
            <person name="Li X.-J."/>
            <person name="Feng X.-M."/>
        </authorList>
    </citation>
    <scope>NUCLEOTIDE SEQUENCE [LARGE SCALE GENOMIC DNA]</scope>
    <source>
        <strain evidence="8 9">XMNu-373</strain>
    </source>
</reference>
<evidence type="ECO:0000313" key="8">
    <source>
        <dbReference type="EMBL" id="NDL56893.1"/>
    </source>
</evidence>
<dbReference type="PANTHER" id="PTHR30173">
    <property type="entry name" value="SIGMA 19 FACTOR"/>
    <property type="match status" value="1"/>
</dbReference>
<evidence type="ECO:0000256" key="1">
    <source>
        <dbReference type="ARBA" id="ARBA00010641"/>
    </source>
</evidence>
<keyword evidence="9" id="KW-1185">Reference proteome</keyword>